<evidence type="ECO:0000313" key="2">
    <source>
        <dbReference type="Proteomes" id="UP001432322"/>
    </source>
</evidence>
<dbReference type="PANTHER" id="PTHR23020">
    <property type="entry name" value="UNCHARACTERIZED NUCLEAR HORMONE RECEPTOR-RELATED"/>
    <property type="match status" value="1"/>
</dbReference>
<evidence type="ECO:0000313" key="1">
    <source>
        <dbReference type="EMBL" id="GMT22280.1"/>
    </source>
</evidence>
<gene>
    <name evidence="1" type="ORF">PFISCL1PPCAC_13577</name>
</gene>
<reference evidence="1" key="1">
    <citation type="submission" date="2023-10" db="EMBL/GenBank/DDBJ databases">
        <title>Genome assembly of Pristionchus species.</title>
        <authorList>
            <person name="Yoshida K."/>
            <person name="Sommer R.J."/>
        </authorList>
    </citation>
    <scope>NUCLEOTIDE SEQUENCE</scope>
    <source>
        <strain evidence="1">RS5133</strain>
    </source>
</reference>
<organism evidence="1 2">
    <name type="scientific">Pristionchus fissidentatus</name>
    <dbReference type="NCBI Taxonomy" id="1538716"/>
    <lineage>
        <taxon>Eukaryota</taxon>
        <taxon>Metazoa</taxon>
        <taxon>Ecdysozoa</taxon>
        <taxon>Nematoda</taxon>
        <taxon>Chromadorea</taxon>
        <taxon>Rhabditida</taxon>
        <taxon>Rhabditina</taxon>
        <taxon>Diplogasteromorpha</taxon>
        <taxon>Diplogasteroidea</taxon>
        <taxon>Neodiplogasteridae</taxon>
        <taxon>Pristionchus</taxon>
    </lineage>
</organism>
<name>A0AAV5VS10_9BILA</name>
<dbReference type="Proteomes" id="UP001432322">
    <property type="component" value="Unassembled WGS sequence"/>
</dbReference>
<feature type="non-terminal residue" evidence="1">
    <location>
        <position position="143"/>
    </location>
</feature>
<accession>A0AAV5VS10</accession>
<dbReference type="PANTHER" id="PTHR23020:SF20">
    <property type="entry name" value="CHK KINASE-LIKE DOMAIN-CONTAINING PROTEIN"/>
    <property type="match status" value="1"/>
</dbReference>
<sequence>QMPGVTMRDEPVTMEGMDEEEREAMQRVRQTTTNTVSFFLHDTEAKFYAIFRNDAPPFKMPRSYYSSLTGTDHPAIIMEDIRNASINDVIQGFRENQLYAIVDEIVKIQAYSFEKDEWRTVQMPRVLGDLRNYSIISSAGSGN</sequence>
<proteinExistence type="predicted"/>
<dbReference type="AlphaFoldDB" id="A0AAV5VS10"/>
<protein>
    <submittedName>
        <fullName evidence="1">Uncharacterized protein</fullName>
    </submittedName>
</protein>
<dbReference type="InterPro" id="IPR052961">
    <property type="entry name" value="Oxido-Kinase-like_Enzymes"/>
</dbReference>
<comment type="caution">
    <text evidence="1">The sequence shown here is derived from an EMBL/GenBank/DDBJ whole genome shotgun (WGS) entry which is preliminary data.</text>
</comment>
<feature type="non-terminal residue" evidence="1">
    <location>
        <position position="1"/>
    </location>
</feature>
<keyword evidence="2" id="KW-1185">Reference proteome</keyword>
<dbReference type="EMBL" id="BTSY01000004">
    <property type="protein sequence ID" value="GMT22280.1"/>
    <property type="molecule type" value="Genomic_DNA"/>
</dbReference>